<organism evidence="5 6">
    <name type="scientific">Lactuca sativa</name>
    <name type="common">Garden lettuce</name>
    <dbReference type="NCBI Taxonomy" id="4236"/>
    <lineage>
        <taxon>Eukaryota</taxon>
        <taxon>Viridiplantae</taxon>
        <taxon>Streptophyta</taxon>
        <taxon>Embryophyta</taxon>
        <taxon>Tracheophyta</taxon>
        <taxon>Spermatophyta</taxon>
        <taxon>Magnoliopsida</taxon>
        <taxon>eudicotyledons</taxon>
        <taxon>Gunneridae</taxon>
        <taxon>Pentapetalae</taxon>
        <taxon>asterids</taxon>
        <taxon>campanulids</taxon>
        <taxon>Asterales</taxon>
        <taxon>Asteraceae</taxon>
        <taxon>Cichorioideae</taxon>
        <taxon>Cichorieae</taxon>
        <taxon>Lactucinae</taxon>
        <taxon>Lactuca</taxon>
    </lineage>
</organism>
<dbReference type="GO" id="GO:0051087">
    <property type="term" value="F:protein-folding chaperone binding"/>
    <property type="evidence" value="ECO:0000318"/>
    <property type="project" value="GO_Central"/>
</dbReference>
<feature type="region of interest" description="Disordered" evidence="3">
    <location>
        <begin position="173"/>
        <end position="240"/>
    </location>
</feature>
<dbReference type="Pfam" id="PF04969">
    <property type="entry name" value="CS"/>
    <property type="match status" value="1"/>
</dbReference>
<dbReference type="Gene3D" id="2.60.40.790">
    <property type="match status" value="1"/>
</dbReference>
<comment type="subcellular location">
    <subcellularLocation>
        <location evidence="2">Cytoplasm</location>
    </subcellularLocation>
    <subcellularLocation>
        <location evidence="2">Nucleus</location>
    </subcellularLocation>
</comment>
<dbReference type="InterPro" id="IPR045250">
    <property type="entry name" value="p23-like"/>
</dbReference>
<dbReference type="InterPro" id="IPR008978">
    <property type="entry name" value="HSP20-like_chaperone"/>
</dbReference>
<dbReference type="GO" id="GO:0006950">
    <property type="term" value="P:response to stress"/>
    <property type="evidence" value="ECO:0007669"/>
    <property type="project" value="UniProtKB-ARBA"/>
</dbReference>
<comment type="similarity">
    <text evidence="1 2">Belongs to the p23/wos2 family.</text>
</comment>
<reference evidence="5 6" key="1">
    <citation type="journal article" date="2017" name="Nat. Commun.">
        <title>Genome assembly with in vitro proximity ligation data and whole-genome triplication in lettuce.</title>
        <authorList>
            <person name="Reyes-Chin-Wo S."/>
            <person name="Wang Z."/>
            <person name="Yang X."/>
            <person name="Kozik A."/>
            <person name="Arikit S."/>
            <person name="Song C."/>
            <person name="Xia L."/>
            <person name="Froenicke L."/>
            <person name="Lavelle D.O."/>
            <person name="Truco M.J."/>
            <person name="Xia R."/>
            <person name="Zhu S."/>
            <person name="Xu C."/>
            <person name="Xu H."/>
            <person name="Xu X."/>
            <person name="Cox K."/>
            <person name="Korf I."/>
            <person name="Meyers B.C."/>
            <person name="Michelmore R.W."/>
        </authorList>
    </citation>
    <scope>NUCLEOTIDE SEQUENCE [LARGE SCALE GENOMIC DNA]</scope>
    <source>
        <strain evidence="6">cv. Salinas</strain>
        <tissue evidence="5">Seedlings</tissue>
    </source>
</reference>
<feature type="compositionally biased region" description="Acidic residues" evidence="3">
    <location>
        <begin position="200"/>
        <end position="227"/>
    </location>
</feature>
<evidence type="ECO:0000256" key="1">
    <source>
        <dbReference type="ARBA" id="ARBA00025733"/>
    </source>
</evidence>
<protein>
    <recommendedName>
        <fullName evidence="2">Co-chaperone protein p23</fullName>
    </recommendedName>
</protein>
<dbReference type="SUPFAM" id="SSF49764">
    <property type="entry name" value="HSP20-like chaperones"/>
    <property type="match status" value="1"/>
</dbReference>
<name>A0A9R1WJG6_LACSA</name>
<comment type="function">
    <text evidence="2">Acts as a co-chaperone for HSP90.</text>
</comment>
<dbReference type="GO" id="GO:0005829">
    <property type="term" value="C:cytosol"/>
    <property type="evidence" value="ECO:0000318"/>
    <property type="project" value="GO_Central"/>
</dbReference>
<dbReference type="InterPro" id="IPR007052">
    <property type="entry name" value="CS_dom"/>
</dbReference>
<comment type="caution">
    <text evidence="5">The sequence shown here is derived from an EMBL/GenBank/DDBJ whole genome shotgun (WGS) entry which is preliminary data.</text>
</comment>
<proteinExistence type="inferred from homology"/>
<comment type="subunit">
    <text evidence="2">Interacts with HSP90 in an ATP-dependent manner.</text>
</comment>
<dbReference type="PANTHER" id="PTHR22932:SF14">
    <property type="entry name" value="CO-CHAPERONE PROTEIN P23"/>
    <property type="match status" value="1"/>
</dbReference>
<dbReference type="CDD" id="cd06465">
    <property type="entry name" value="p23_hB-ind1_like"/>
    <property type="match status" value="1"/>
</dbReference>
<evidence type="ECO:0000256" key="3">
    <source>
        <dbReference type="SAM" id="MobiDB-lite"/>
    </source>
</evidence>
<dbReference type="PANTHER" id="PTHR22932">
    <property type="entry name" value="TELOMERASE-BINDING PROTEIN P23 HSP90 CO-CHAPERONE"/>
    <property type="match status" value="1"/>
</dbReference>
<evidence type="ECO:0000313" key="6">
    <source>
        <dbReference type="Proteomes" id="UP000235145"/>
    </source>
</evidence>
<dbReference type="GO" id="GO:0005634">
    <property type="term" value="C:nucleus"/>
    <property type="evidence" value="ECO:0000318"/>
    <property type="project" value="GO_Central"/>
</dbReference>
<evidence type="ECO:0000313" key="5">
    <source>
        <dbReference type="EMBL" id="KAJ0224808.1"/>
    </source>
</evidence>
<accession>A0A9R1WJG6</accession>
<keyword evidence="2" id="KW-0539">Nucleus</keyword>
<dbReference type="GO" id="GO:0051879">
    <property type="term" value="F:Hsp90 protein binding"/>
    <property type="evidence" value="ECO:0000318"/>
    <property type="project" value="GO_Central"/>
</dbReference>
<evidence type="ECO:0000259" key="4">
    <source>
        <dbReference type="PROSITE" id="PS51203"/>
    </source>
</evidence>
<dbReference type="GO" id="GO:0006457">
    <property type="term" value="P:protein folding"/>
    <property type="evidence" value="ECO:0000318"/>
    <property type="project" value="GO_Central"/>
</dbReference>
<keyword evidence="6" id="KW-1185">Reference proteome</keyword>
<dbReference type="GO" id="GO:0051131">
    <property type="term" value="P:chaperone-mediated protein complex assembly"/>
    <property type="evidence" value="ECO:0000318"/>
    <property type="project" value="GO_Central"/>
</dbReference>
<dbReference type="PROSITE" id="PS51203">
    <property type="entry name" value="CS"/>
    <property type="match status" value="1"/>
</dbReference>
<keyword evidence="2" id="KW-0143">Chaperone</keyword>
<sequence>MNYMPLHSVMDICSRHPTLKWAQRGDLLYITIDLPDAKAVNLKLEPEGKFYFSATSGADNIPYEIDINLYDNVNVDVSTLTKIQLFSVVLGHHLSLMCYTNFSSKRLECPCKKCSCIVGSWELQESKASVGSRNIVYIVKKEESKWWSRLLKQEGRTPTFIKVDWNKWVDEDEQDDKAGPDMDYDDVNFSSLNLGGGGGGEEEEEDFDDEDEDESDTATEEEKEEETINASSQVEAKAKA</sequence>
<evidence type="ECO:0000256" key="2">
    <source>
        <dbReference type="RuleBase" id="RU369032"/>
    </source>
</evidence>
<gene>
    <name evidence="5" type="ORF">LSAT_V11C100002570</name>
</gene>
<dbReference type="Proteomes" id="UP000235145">
    <property type="component" value="Unassembled WGS sequence"/>
</dbReference>
<dbReference type="AlphaFoldDB" id="A0A9R1WJG6"/>
<dbReference type="EMBL" id="NBSK02000001">
    <property type="protein sequence ID" value="KAJ0224808.1"/>
    <property type="molecule type" value="Genomic_DNA"/>
</dbReference>
<keyword evidence="2" id="KW-0963">Cytoplasm</keyword>
<feature type="domain" description="CS" evidence="4">
    <location>
        <begin position="14"/>
        <end position="151"/>
    </location>
</feature>